<comment type="caution">
    <text evidence="1">The sequence shown here is derived from an EMBL/GenBank/DDBJ whole genome shotgun (WGS) entry which is preliminary data.</text>
</comment>
<accession>A0A497VDE9</accession>
<dbReference type="Gene3D" id="6.10.80.10">
    <property type="entry name" value="Hexameric tyrosine-coordinated heme protein (HTHP)"/>
    <property type="match status" value="1"/>
</dbReference>
<organism evidence="1 2">
    <name type="scientific">Litoreibacter meonggei</name>
    <dbReference type="NCBI Taxonomy" id="1049199"/>
    <lineage>
        <taxon>Bacteria</taxon>
        <taxon>Pseudomonadati</taxon>
        <taxon>Pseudomonadota</taxon>
        <taxon>Alphaproteobacteria</taxon>
        <taxon>Rhodobacterales</taxon>
        <taxon>Roseobacteraceae</taxon>
        <taxon>Litoreibacter</taxon>
    </lineage>
</organism>
<protein>
    <submittedName>
        <fullName evidence="1">Hexameric tyrosine-coordinated heme protein (HTHP)</fullName>
    </submittedName>
</protein>
<dbReference type="EMBL" id="RCCE01000005">
    <property type="protein sequence ID" value="RLJ41322.1"/>
    <property type="molecule type" value="Genomic_DNA"/>
</dbReference>
<dbReference type="InterPro" id="IPR021111">
    <property type="entry name" value="Hexamer_Tyr-coord_heme_pr_HTHP"/>
</dbReference>
<evidence type="ECO:0000313" key="1">
    <source>
        <dbReference type="EMBL" id="RLJ41322.1"/>
    </source>
</evidence>
<gene>
    <name evidence="1" type="ORF">BCF46_3114</name>
</gene>
<reference evidence="1 2" key="1">
    <citation type="submission" date="2018-10" db="EMBL/GenBank/DDBJ databases">
        <title>Genomic Encyclopedia of Archaeal and Bacterial Type Strains, Phase II (KMG-II): from individual species to whole genera.</title>
        <authorList>
            <person name="Goeker M."/>
        </authorList>
    </citation>
    <scope>NUCLEOTIDE SEQUENCE [LARGE SCALE GENOMIC DNA]</scope>
    <source>
        <strain evidence="1 2">DSM 29466</strain>
    </source>
</reference>
<dbReference type="Proteomes" id="UP000269157">
    <property type="component" value="Unassembled WGS sequence"/>
</dbReference>
<sequence>MSDVWLPSLITSTPQEGYELAVKMSRVAVKMTQPDPEIRAELRSVYEHDANSLILASSVVATHFQTIAKANAYWKAS</sequence>
<dbReference type="InterPro" id="IPR038125">
    <property type="entry name" value="HTHP_sf"/>
</dbReference>
<proteinExistence type="predicted"/>
<dbReference type="OrthoDB" id="72286at2"/>
<dbReference type="Pfam" id="PF11534">
    <property type="entry name" value="HTHP"/>
    <property type="match status" value="1"/>
</dbReference>
<name>A0A497VDE9_9RHOB</name>
<evidence type="ECO:0000313" key="2">
    <source>
        <dbReference type="Proteomes" id="UP000269157"/>
    </source>
</evidence>
<keyword evidence="2" id="KW-1185">Reference proteome</keyword>
<dbReference type="RefSeq" id="WP_121026196.1">
    <property type="nucleotide sequence ID" value="NZ_RCCE01000005.1"/>
</dbReference>
<dbReference type="AlphaFoldDB" id="A0A497VDE9"/>